<dbReference type="PIRSF" id="PIRSF033949">
    <property type="entry name" value="Phosest_Mlr3352"/>
    <property type="match status" value="1"/>
</dbReference>
<dbReference type="SUPFAM" id="SSF55144">
    <property type="entry name" value="LigT-like"/>
    <property type="match status" value="1"/>
</dbReference>
<dbReference type="InterPro" id="IPR009097">
    <property type="entry name" value="Cyclic_Pdiesterase"/>
</dbReference>
<comment type="caution">
    <text evidence="2">The sequence shown here is derived from an EMBL/GenBank/DDBJ whole genome shotgun (WGS) entry which is preliminary data.</text>
</comment>
<evidence type="ECO:0000313" key="3">
    <source>
        <dbReference type="Proteomes" id="UP000241444"/>
    </source>
</evidence>
<sequence length="244" mass="27145">MSLPLKSSLAAYAASNNSAAPRHLGTRYDANGTFLKEPGNTVVCHLAGGSASQRAVLEVRRRMMSMPDANKLTFTPISSLHMTLFQGIIEYRRALPYWPEDVALGTSIDDMTQLYLKRLGGFEDRGSFKIKVIDITPVGLTVAGATDEDAATIKTWRDALSVPFGYRHPDHDTYVFHITFAYIVDWLADERLPAWQELFDSSLTFLERDAPVIDINPPAFCRFDDMNHFEELLVLGAADQEAAA</sequence>
<organism evidence="2 3">
    <name type="scientific">Phyllobacterium brassicacearum</name>
    <dbReference type="NCBI Taxonomy" id="314235"/>
    <lineage>
        <taxon>Bacteria</taxon>
        <taxon>Pseudomonadati</taxon>
        <taxon>Pseudomonadota</taxon>
        <taxon>Alphaproteobacteria</taxon>
        <taxon>Hyphomicrobiales</taxon>
        <taxon>Phyllobacteriaceae</taxon>
        <taxon>Phyllobacterium</taxon>
    </lineage>
</organism>
<dbReference type="Gene3D" id="3.90.1140.10">
    <property type="entry name" value="Cyclic phosphodiesterase"/>
    <property type="match status" value="1"/>
</dbReference>
<dbReference type="EMBL" id="PGGO01000031">
    <property type="protein sequence ID" value="PSH62282.1"/>
    <property type="molecule type" value="Genomic_DNA"/>
</dbReference>
<dbReference type="Pfam" id="PF08975">
    <property type="entry name" value="2H-phosphodiest"/>
    <property type="match status" value="1"/>
</dbReference>
<keyword evidence="3" id="KW-1185">Reference proteome</keyword>
<dbReference type="InterPro" id="IPR015069">
    <property type="entry name" value="2H-PEstase_DUF1868"/>
</dbReference>
<dbReference type="Proteomes" id="UP000241444">
    <property type="component" value="Unassembled WGS sequence"/>
</dbReference>
<dbReference type="OrthoDB" id="151828at2"/>
<name>A0A2P7B747_9HYPH</name>
<protein>
    <submittedName>
        <fullName evidence="2">DUF1868 domain-containing protein</fullName>
    </submittedName>
</protein>
<accession>A0A2P7B747</accession>
<feature type="domain" description="DUF1868" evidence="1">
    <location>
        <begin position="27"/>
        <end position="139"/>
    </location>
</feature>
<evidence type="ECO:0000313" key="2">
    <source>
        <dbReference type="EMBL" id="PSH62282.1"/>
    </source>
</evidence>
<evidence type="ECO:0000259" key="1">
    <source>
        <dbReference type="Pfam" id="PF08975"/>
    </source>
</evidence>
<proteinExistence type="predicted"/>
<reference evidence="3" key="1">
    <citation type="submission" date="2017-11" db="EMBL/GenBank/DDBJ databases">
        <authorList>
            <person name="Kuznetsova I."/>
            <person name="Sazanova A."/>
            <person name="Chirak E."/>
            <person name="Safronova V."/>
            <person name="Willems A."/>
        </authorList>
    </citation>
    <scope>NUCLEOTIDE SEQUENCE [LARGE SCALE GENOMIC DNA]</scope>
    <source>
        <strain evidence="3">STM 196</strain>
    </source>
</reference>
<gene>
    <name evidence="2" type="ORF">CU102_25840</name>
</gene>
<dbReference type="AlphaFoldDB" id="A0A2P7B747"/>
<dbReference type="InterPro" id="IPR012390">
    <property type="entry name" value="Pesterase_SP1827"/>
</dbReference>
<dbReference type="RefSeq" id="WP_106713942.1">
    <property type="nucleotide sequence ID" value="NZ_PGGO01000031.1"/>
</dbReference>